<dbReference type="PANTHER" id="PTHR23028">
    <property type="entry name" value="ACETYLTRANSFERASE"/>
    <property type="match status" value="1"/>
</dbReference>
<reference evidence="3 4" key="1">
    <citation type="submission" date="2017-05" db="EMBL/GenBank/DDBJ databases">
        <authorList>
            <person name="Varghese N."/>
            <person name="Submissions S."/>
        </authorList>
    </citation>
    <scope>NUCLEOTIDE SEQUENCE [LARGE SCALE GENOMIC DNA]</scope>
    <source>
        <strain evidence="3 4">DSM 100094</strain>
    </source>
</reference>
<evidence type="ECO:0000256" key="1">
    <source>
        <dbReference type="SAM" id="Phobius"/>
    </source>
</evidence>
<feature type="transmembrane region" description="Helical" evidence="1">
    <location>
        <begin position="149"/>
        <end position="169"/>
    </location>
</feature>
<dbReference type="AlphaFoldDB" id="A0A521ETC1"/>
<feature type="transmembrane region" description="Helical" evidence="1">
    <location>
        <begin position="273"/>
        <end position="292"/>
    </location>
</feature>
<keyword evidence="3" id="KW-0012">Acyltransferase</keyword>
<feature type="transmembrane region" description="Helical" evidence="1">
    <location>
        <begin position="235"/>
        <end position="253"/>
    </location>
</feature>
<keyword evidence="1" id="KW-1133">Transmembrane helix</keyword>
<dbReference type="GO" id="GO:0009103">
    <property type="term" value="P:lipopolysaccharide biosynthetic process"/>
    <property type="evidence" value="ECO:0007669"/>
    <property type="project" value="TreeGrafter"/>
</dbReference>
<keyword evidence="1" id="KW-0472">Membrane</keyword>
<keyword evidence="3" id="KW-0808">Transferase</keyword>
<proteinExistence type="predicted"/>
<feature type="transmembrane region" description="Helical" evidence="1">
    <location>
        <begin position="330"/>
        <end position="355"/>
    </location>
</feature>
<dbReference type="GO" id="GO:0016747">
    <property type="term" value="F:acyltransferase activity, transferring groups other than amino-acyl groups"/>
    <property type="evidence" value="ECO:0007669"/>
    <property type="project" value="InterPro"/>
</dbReference>
<feature type="transmembrane region" description="Helical" evidence="1">
    <location>
        <begin position="299"/>
        <end position="318"/>
    </location>
</feature>
<dbReference type="Proteomes" id="UP000319014">
    <property type="component" value="Unassembled WGS sequence"/>
</dbReference>
<feature type="transmembrane region" description="Helical" evidence="1">
    <location>
        <begin position="176"/>
        <end position="196"/>
    </location>
</feature>
<dbReference type="PANTHER" id="PTHR23028:SF53">
    <property type="entry name" value="ACYL_TRANSF_3 DOMAIN-CONTAINING PROTEIN"/>
    <property type="match status" value="1"/>
</dbReference>
<dbReference type="InterPro" id="IPR050879">
    <property type="entry name" value="Acyltransferase_3"/>
</dbReference>
<dbReference type="RefSeq" id="WP_185958698.1">
    <property type="nucleotide sequence ID" value="NZ_FXTK01000015.1"/>
</dbReference>
<name>A0A521ETC1_9RHOB</name>
<organism evidence="3 4">
    <name type="scientific">Paracoccus laeviglucosivorans</name>
    <dbReference type="NCBI Taxonomy" id="1197861"/>
    <lineage>
        <taxon>Bacteria</taxon>
        <taxon>Pseudomonadati</taxon>
        <taxon>Pseudomonadota</taxon>
        <taxon>Alphaproteobacteria</taxon>
        <taxon>Rhodobacterales</taxon>
        <taxon>Paracoccaceae</taxon>
        <taxon>Paracoccus</taxon>
    </lineage>
</organism>
<keyword evidence="4" id="KW-1185">Reference proteome</keyword>
<feature type="transmembrane region" description="Helical" evidence="1">
    <location>
        <begin position="67"/>
        <end position="85"/>
    </location>
</feature>
<dbReference type="Pfam" id="PF01757">
    <property type="entry name" value="Acyl_transf_3"/>
    <property type="match status" value="1"/>
</dbReference>
<evidence type="ECO:0000313" key="3">
    <source>
        <dbReference type="EMBL" id="SMO86661.1"/>
    </source>
</evidence>
<dbReference type="EMBL" id="FXTK01000015">
    <property type="protein sequence ID" value="SMO86661.1"/>
    <property type="molecule type" value="Genomic_DNA"/>
</dbReference>
<keyword evidence="1" id="KW-0812">Transmembrane</keyword>
<gene>
    <name evidence="3" type="ORF">SAMN06265221_11523</name>
</gene>
<protein>
    <submittedName>
        <fullName evidence="3">Peptidoglycan/LPS O-acetylase OafA/YrhL, contains acyltransferase and SGNH-hydrolase domains</fullName>
    </submittedName>
</protein>
<feature type="transmembrane region" description="Helical" evidence="1">
    <location>
        <begin position="36"/>
        <end position="55"/>
    </location>
</feature>
<feature type="transmembrane region" description="Helical" evidence="1">
    <location>
        <begin position="105"/>
        <end position="129"/>
    </location>
</feature>
<feature type="domain" description="Acyltransferase 3" evidence="2">
    <location>
        <begin position="34"/>
        <end position="350"/>
    </location>
</feature>
<dbReference type="GO" id="GO:0016787">
    <property type="term" value="F:hydrolase activity"/>
    <property type="evidence" value="ECO:0007669"/>
    <property type="project" value="UniProtKB-KW"/>
</dbReference>
<sequence length="367" mass="40129">MTRPSTATVYEGVMPDRAVKAQPSTRGSAKLETLTGLRGFAVVVVFVSHAANAGFLPRFIGNGVGQLGVMLFFILSGFLMGMLYLEQRPDALALRRYVTARLGRVLPLFYLVVAVSVIATMAGVVWPFPITDAPMLAQHLFLLNGTRELWAVPVEIQFYAIFVLTWLFCQRQGRLSLTHLALVFGVLGVAFVAQVLAYHTDWMTFVTVFYYTPYFLSGMLIALARKRIMDHATQMPGWALTAIAVLAVLAFVAVNPNFRQGTALAVPIWADPLIWAAMVLVFVCSLVGAGPFRWLATGPLLFLGEISYGFYLLHAIFLKWAEPLAASPSLGARLAVIAGVGLVTAAVAWLSLTWFERPALKRAKAMA</sequence>
<dbReference type="GO" id="GO:0016020">
    <property type="term" value="C:membrane"/>
    <property type="evidence" value="ECO:0007669"/>
    <property type="project" value="TreeGrafter"/>
</dbReference>
<accession>A0A521ETC1</accession>
<evidence type="ECO:0000313" key="4">
    <source>
        <dbReference type="Proteomes" id="UP000319014"/>
    </source>
</evidence>
<keyword evidence="3" id="KW-0378">Hydrolase</keyword>
<feature type="transmembrane region" description="Helical" evidence="1">
    <location>
        <begin position="202"/>
        <end position="223"/>
    </location>
</feature>
<evidence type="ECO:0000259" key="2">
    <source>
        <dbReference type="Pfam" id="PF01757"/>
    </source>
</evidence>
<dbReference type="InterPro" id="IPR002656">
    <property type="entry name" value="Acyl_transf_3_dom"/>
</dbReference>